<sequence length="215" mass="23546">MNIDNKTTALVVTDPQNDFLSENGAAWGLVSDSVRENNTIANLEALLTAARNGGYRTFVSPHYYYPADKEWQFGGTLETKMHEIGMFTRRGPLDLTGFEGSGADWLERLKPLLNDDNTIVVSPHKVYGPQNNDLALNLRKHGISKVILAGMSANLCVESHLRDLVEQGFEVFVVTDATAAAIDPELGDGYQAALVNFKFIASEALTTREAVNSLD</sequence>
<dbReference type="InterPro" id="IPR036380">
    <property type="entry name" value="Isochorismatase-like_sf"/>
</dbReference>
<dbReference type="EMBL" id="JABCKY010000001">
    <property type="protein sequence ID" value="NMT62886.1"/>
    <property type="molecule type" value="Genomic_DNA"/>
</dbReference>
<dbReference type="CDD" id="cd00431">
    <property type="entry name" value="cysteine_hydrolases"/>
    <property type="match status" value="1"/>
</dbReference>
<organism evidence="3 4">
    <name type="scientific">Marinobacter orientalis</name>
    <dbReference type="NCBI Taxonomy" id="1928859"/>
    <lineage>
        <taxon>Bacteria</taxon>
        <taxon>Pseudomonadati</taxon>
        <taxon>Pseudomonadota</taxon>
        <taxon>Gammaproteobacteria</taxon>
        <taxon>Pseudomonadales</taxon>
        <taxon>Marinobacteraceae</taxon>
        <taxon>Marinobacter</taxon>
    </lineage>
</organism>
<evidence type="ECO:0000313" key="4">
    <source>
        <dbReference type="Proteomes" id="UP000567186"/>
    </source>
</evidence>
<proteinExistence type="predicted"/>
<dbReference type="RefSeq" id="WP_135954243.1">
    <property type="nucleotide sequence ID" value="NZ_JABCKY010000001.1"/>
</dbReference>
<dbReference type="PANTHER" id="PTHR43540">
    <property type="entry name" value="PEROXYUREIDOACRYLATE/UREIDOACRYLATE AMIDOHYDROLASE-RELATED"/>
    <property type="match status" value="1"/>
</dbReference>
<dbReference type="Gene3D" id="3.40.50.850">
    <property type="entry name" value="Isochorismatase-like"/>
    <property type="match status" value="1"/>
</dbReference>
<accession>A0A7Y0NLC8</accession>
<evidence type="ECO:0000259" key="2">
    <source>
        <dbReference type="Pfam" id="PF00857"/>
    </source>
</evidence>
<dbReference type="AlphaFoldDB" id="A0A7Y0NLC8"/>
<dbReference type="OrthoDB" id="5794853at2"/>
<dbReference type="PANTHER" id="PTHR43540:SF6">
    <property type="entry name" value="ISOCHORISMATASE-LIKE DOMAIN-CONTAINING PROTEIN"/>
    <property type="match status" value="1"/>
</dbReference>
<keyword evidence="4" id="KW-1185">Reference proteome</keyword>
<gene>
    <name evidence="3" type="ORF">HIU99_04670</name>
</gene>
<name>A0A7Y0NLC8_9GAMM</name>
<protein>
    <submittedName>
        <fullName evidence="3">Cysteine hydrolase</fullName>
    </submittedName>
</protein>
<keyword evidence="1 3" id="KW-0378">Hydrolase</keyword>
<evidence type="ECO:0000256" key="1">
    <source>
        <dbReference type="ARBA" id="ARBA00022801"/>
    </source>
</evidence>
<reference evidence="3 4" key="1">
    <citation type="submission" date="2020-04" db="EMBL/GenBank/DDBJ databases">
        <title>Marinobacter oceani sp. nov., isolated from marine solar saltern.</title>
        <authorList>
            <person name="Chen X.-Y."/>
        </authorList>
    </citation>
    <scope>NUCLEOTIDE SEQUENCE [LARGE SCALE GENOMIC DNA]</scope>
    <source>
        <strain evidence="3 4">W62</strain>
    </source>
</reference>
<dbReference type="Pfam" id="PF00857">
    <property type="entry name" value="Isochorismatase"/>
    <property type="match status" value="1"/>
</dbReference>
<dbReference type="GO" id="GO:0016787">
    <property type="term" value="F:hydrolase activity"/>
    <property type="evidence" value="ECO:0007669"/>
    <property type="project" value="UniProtKB-KW"/>
</dbReference>
<dbReference type="SUPFAM" id="SSF52499">
    <property type="entry name" value="Isochorismatase-like hydrolases"/>
    <property type="match status" value="1"/>
</dbReference>
<comment type="caution">
    <text evidence="3">The sequence shown here is derived from an EMBL/GenBank/DDBJ whole genome shotgun (WGS) entry which is preliminary data.</text>
</comment>
<dbReference type="InterPro" id="IPR050272">
    <property type="entry name" value="Isochorismatase-like_hydrls"/>
</dbReference>
<dbReference type="Proteomes" id="UP000567186">
    <property type="component" value="Unassembled WGS sequence"/>
</dbReference>
<dbReference type="InterPro" id="IPR000868">
    <property type="entry name" value="Isochorismatase-like_dom"/>
</dbReference>
<feature type="domain" description="Isochorismatase-like" evidence="2">
    <location>
        <begin position="8"/>
        <end position="198"/>
    </location>
</feature>
<evidence type="ECO:0000313" key="3">
    <source>
        <dbReference type="EMBL" id="NMT62886.1"/>
    </source>
</evidence>